<gene>
    <name evidence="1" type="ORF">LCGC14_1273470</name>
</gene>
<evidence type="ECO:0000313" key="1">
    <source>
        <dbReference type="EMBL" id="KKM86995.1"/>
    </source>
</evidence>
<dbReference type="AlphaFoldDB" id="A0A0F9NE36"/>
<proteinExistence type="predicted"/>
<reference evidence="1" key="1">
    <citation type="journal article" date="2015" name="Nature">
        <title>Complex archaea that bridge the gap between prokaryotes and eukaryotes.</title>
        <authorList>
            <person name="Spang A."/>
            <person name="Saw J.H."/>
            <person name="Jorgensen S.L."/>
            <person name="Zaremba-Niedzwiedzka K."/>
            <person name="Martijn J."/>
            <person name="Lind A.E."/>
            <person name="van Eijk R."/>
            <person name="Schleper C."/>
            <person name="Guy L."/>
            <person name="Ettema T.J."/>
        </authorList>
    </citation>
    <scope>NUCLEOTIDE SEQUENCE</scope>
</reference>
<accession>A0A0F9NE36</accession>
<dbReference type="InterPro" id="IPR043721">
    <property type="entry name" value="DUF5662"/>
</dbReference>
<protein>
    <submittedName>
        <fullName evidence="1">Uncharacterized protein</fullName>
    </submittedName>
</protein>
<organism evidence="1">
    <name type="scientific">marine sediment metagenome</name>
    <dbReference type="NCBI Taxonomy" id="412755"/>
    <lineage>
        <taxon>unclassified sequences</taxon>
        <taxon>metagenomes</taxon>
        <taxon>ecological metagenomes</taxon>
    </lineage>
</organism>
<comment type="caution">
    <text evidence="1">The sequence shown here is derived from an EMBL/GenBank/DDBJ whole genome shotgun (WGS) entry which is preliminary data.</text>
</comment>
<name>A0A0F9NE36_9ZZZZ</name>
<dbReference type="Pfam" id="PF18907">
    <property type="entry name" value="DUF5662"/>
    <property type="match status" value="1"/>
</dbReference>
<dbReference type="EMBL" id="LAZR01007170">
    <property type="protein sequence ID" value="KKM86995.1"/>
    <property type="molecule type" value="Genomic_DNA"/>
</dbReference>
<sequence length="178" mass="20710">MEDQRVETLKHIEEVKKQIDIVVVALQDRAAKHDASKLESPEREIFDKYTPKLKGTTYGSEEYKQCLAGMKTALDHHYASNRHHPEHFVYHECNGCFERYYQEVNICNICGYSQFTDRPDIAQMNLIDLVEMFCDWKAATLRHTDGDIKKSIAINKKRFEISDELTAILLNTVEILND</sequence>